<dbReference type="InterPro" id="IPR011335">
    <property type="entry name" value="Restrct_endonuc-II-like"/>
</dbReference>
<evidence type="ECO:0008006" key="3">
    <source>
        <dbReference type="Google" id="ProtNLM"/>
    </source>
</evidence>
<evidence type="ECO:0000256" key="1">
    <source>
        <dbReference type="SAM" id="MobiDB-lite"/>
    </source>
</evidence>
<reference evidence="2" key="1">
    <citation type="submission" date="2020-03" db="EMBL/GenBank/DDBJ databases">
        <title>The deep terrestrial virosphere.</title>
        <authorList>
            <person name="Holmfeldt K."/>
            <person name="Nilsson E."/>
            <person name="Simone D."/>
            <person name="Lopez-Fernandez M."/>
            <person name="Wu X."/>
            <person name="de Brujin I."/>
            <person name="Lundin D."/>
            <person name="Andersson A."/>
            <person name="Bertilsson S."/>
            <person name="Dopson M."/>
        </authorList>
    </citation>
    <scope>NUCLEOTIDE SEQUENCE</scope>
    <source>
        <strain evidence="2">MM171B00579</strain>
    </source>
</reference>
<dbReference type="AlphaFoldDB" id="A0A6M3MG28"/>
<gene>
    <name evidence="2" type="ORF">MM171B00579_0004</name>
</gene>
<evidence type="ECO:0000313" key="2">
    <source>
        <dbReference type="EMBL" id="QJB03702.1"/>
    </source>
</evidence>
<dbReference type="EMBL" id="MT143857">
    <property type="protein sequence ID" value="QJB03702.1"/>
    <property type="molecule type" value="Genomic_DNA"/>
</dbReference>
<proteinExistence type="predicted"/>
<name>A0A6M3MG28_9ZZZZ</name>
<accession>A0A6M3MG28</accession>
<feature type="region of interest" description="Disordered" evidence="1">
    <location>
        <begin position="1"/>
        <end position="64"/>
    </location>
</feature>
<feature type="compositionally biased region" description="Basic and acidic residues" evidence="1">
    <location>
        <begin position="30"/>
        <end position="53"/>
    </location>
</feature>
<sequence length="229" mass="27369">MSKSQIIAQNRPEIREKKSKSGTITQNRPEVIEKRSKSEKIAQNRPETIERHSKSGKITQTKLWQDPEYREKQIRTQIIAQNRPEVKERYRISNAKPEVKKKRSDSAKIKWQDPEYREKQLLAMSKGLGLLPNKPETFLINFLDQLYPNEWKYTGDYSFLIDGKNPDFVNINGQKKCIEHYGTFWHKDHDPQDRINLFKSYGWDCLVIWEHELKDFKSLRRKIFDFAEK</sequence>
<protein>
    <recommendedName>
        <fullName evidence="3">DUF559 domain-containing protein</fullName>
    </recommendedName>
</protein>
<dbReference type="Gene3D" id="3.40.960.10">
    <property type="entry name" value="VSR Endonuclease"/>
    <property type="match status" value="1"/>
</dbReference>
<dbReference type="SUPFAM" id="SSF52980">
    <property type="entry name" value="Restriction endonuclease-like"/>
    <property type="match status" value="1"/>
</dbReference>
<organism evidence="2">
    <name type="scientific">viral metagenome</name>
    <dbReference type="NCBI Taxonomy" id="1070528"/>
    <lineage>
        <taxon>unclassified sequences</taxon>
        <taxon>metagenomes</taxon>
        <taxon>organismal metagenomes</taxon>
    </lineage>
</organism>